<evidence type="ECO:0000313" key="4">
    <source>
        <dbReference type="EMBL" id="MEJ5196787.1"/>
    </source>
</evidence>
<evidence type="ECO:0000313" key="5">
    <source>
        <dbReference type="Proteomes" id="UP001373196"/>
    </source>
</evidence>
<keyword evidence="2" id="KW-0472">Membrane</keyword>
<feature type="compositionally biased region" description="Basic and acidic residues" evidence="1">
    <location>
        <begin position="47"/>
        <end position="63"/>
    </location>
</feature>
<feature type="compositionally biased region" description="Low complexity" evidence="1">
    <location>
        <begin position="92"/>
        <end position="108"/>
    </location>
</feature>
<reference evidence="4" key="1">
    <citation type="submission" date="2024-03" db="EMBL/GenBank/DDBJ databases">
        <authorList>
            <person name="Plomp N."/>
            <person name="Harmsen H.J."/>
        </authorList>
    </citation>
    <scope>NUCLEOTIDE SEQUENCE</scope>
    <source>
        <strain evidence="4">HTF-128</strain>
    </source>
</reference>
<dbReference type="AlphaFoldDB" id="A0AB35Y838"/>
<feature type="compositionally biased region" description="Basic and acidic residues" evidence="1">
    <location>
        <begin position="109"/>
        <end position="155"/>
    </location>
</feature>
<keyword evidence="2" id="KW-1133">Transmembrane helix</keyword>
<evidence type="ECO:0000256" key="2">
    <source>
        <dbReference type="SAM" id="Phobius"/>
    </source>
</evidence>
<dbReference type="PANTHER" id="PTHR45733">
    <property type="entry name" value="FORMIN-J"/>
    <property type="match status" value="1"/>
</dbReference>
<feature type="compositionally biased region" description="Pro residues" evidence="1">
    <location>
        <begin position="834"/>
        <end position="862"/>
    </location>
</feature>
<feature type="chain" id="PRO_5044199703" description="Right handed beta helix domain-containing protein" evidence="3">
    <location>
        <begin position="29"/>
        <end position="942"/>
    </location>
</feature>
<dbReference type="Gene3D" id="2.160.20.20">
    <property type="match status" value="1"/>
</dbReference>
<gene>
    <name evidence="4" type="ORF">WF834_11530</name>
</gene>
<feature type="region of interest" description="Disordered" evidence="1">
    <location>
        <begin position="26"/>
        <end position="158"/>
    </location>
</feature>
<dbReference type="InterPro" id="IPR012332">
    <property type="entry name" value="Autotransporter_pectin_lyase_C"/>
</dbReference>
<evidence type="ECO:0000256" key="1">
    <source>
        <dbReference type="SAM" id="MobiDB-lite"/>
    </source>
</evidence>
<evidence type="ECO:0000256" key="3">
    <source>
        <dbReference type="SAM" id="SignalP"/>
    </source>
</evidence>
<dbReference type="Proteomes" id="UP001373196">
    <property type="component" value="Unassembled WGS sequence"/>
</dbReference>
<feature type="region of interest" description="Disordered" evidence="1">
    <location>
        <begin position="204"/>
        <end position="232"/>
    </location>
</feature>
<dbReference type="InterPro" id="IPR051144">
    <property type="entry name" value="Formin_homology_domain"/>
</dbReference>
<feature type="compositionally biased region" description="Low complexity" evidence="1">
    <location>
        <begin position="67"/>
        <end position="79"/>
    </location>
</feature>
<feature type="compositionally biased region" description="Basic and acidic residues" evidence="1">
    <location>
        <begin position="80"/>
        <end position="91"/>
    </location>
</feature>
<comment type="caution">
    <text evidence="4">The sequence shown here is derived from an EMBL/GenBank/DDBJ whole genome shotgun (WGS) entry which is preliminary data.</text>
</comment>
<evidence type="ECO:0008006" key="6">
    <source>
        <dbReference type="Google" id="ProtNLM"/>
    </source>
</evidence>
<feature type="signal peptide" evidence="3">
    <location>
        <begin position="1"/>
        <end position="28"/>
    </location>
</feature>
<proteinExistence type="predicted"/>
<dbReference type="PROSITE" id="PS51257">
    <property type="entry name" value="PROKAR_LIPOPROTEIN"/>
    <property type="match status" value="1"/>
</dbReference>
<dbReference type="EMBL" id="JBBFGL010000012">
    <property type="protein sequence ID" value="MEJ5196787.1"/>
    <property type="molecule type" value="Genomic_DNA"/>
</dbReference>
<protein>
    <recommendedName>
        <fullName evidence="6">Right handed beta helix domain-containing protein</fullName>
    </recommendedName>
</protein>
<feature type="transmembrane region" description="Helical" evidence="2">
    <location>
        <begin position="913"/>
        <end position="936"/>
    </location>
</feature>
<accession>A0AB35Y838</accession>
<sequence>MTNKKFKLAAMSLALTACVAASPLAANAESADAEVNKPASTTATSTDETKQDTTNENDQKATDNNEQDAANNNEQNAADNNEKDAADKNEQDAANNNEQDAANNNEQDAANKNEQDAANKNEQDAANKNEQDAANKNEQDAANKNEQDAANKNEQDAANNNEQDAANNNEQDAANNNEQNAANNNEQNAANKNEQDAANNNEQDAANKNEQDAANNNEQGAANNNEQDAANNNEQNAANNNEQNAANNNEQNAADNNEQDAADNNEQNAADVNGVPAAAKAPVLMLAKAPAAPTGTPTTPTEDNTVATITRQDGTTTTTTKYTSFDEAVSKANNGDTIEVIKDATSTGIDLQNKKLTIKGKTVTTTTDSGTEENKPKLKFVAKEGQPQIVGITLLGSNLTFQNMDVDMTGASSTTYNNWNAVCMSGDAALTLKSTDLFMNGKGLDERKDQKILKPHGIYMAGRGRNELNVDDHSTLTINNYYNAIAWDGVGNEDSIYYINIKNGSTFTADGNEAGIVGLESLDVLVEDSTMTITNCRARYPDKTDNRVLPNEHEGRSGLNGADVTITRSNVTISGCEQGYGIHTRDLHVENSTLTTDNNGYSSIFITGKGEFINSTINARGNTGLGNDTIEITRYPNETGIGYHYGSLKVTNSTLNITNNNATGIRCNFGDLNIDDASRVTVQYNKATDDNGYNRLYGLGGGLVVRRGTTAKLGANTTINNNSAALEGADIFIQPGGTLTFSVGNAGIGDILNKGPEDADCGHKIDGWYIDANGSRWNFDADADSAQAFLDSLDELPEGVTVNYDSSTGLYTITVAKTAEDGFALKAAHAELPAPTPDPDGPDTPTPNPNPNPNPKPEPKPGPDTSITPEDPQLPPVQDARADDTPDSPVLPSSPTNPAVQDAHALPQTGTSLFAALAMALSGFALTIAGAWASLLGKNSRH</sequence>
<feature type="region of interest" description="Disordered" evidence="1">
    <location>
        <begin position="831"/>
        <end position="903"/>
    </location>
</feature>
<keyword evidence="2" id="KW-0812">Transmembrane</keyword>
<feature type="compositionally biased region" description="Low complexity" evidence="1">
    <location>
        <begin position="212"/>
        <end position="232"/>
    </location>
</feature>
<dbReference type="RefSeq" id="WP_339396031.1">
    <property type="nucleotide sequence ID" value="NZ_JBBFGL010000012.1"/>
</dbReference>
<name>A0AB35Y838_9FIRM</name>
<organism evidence="4 5">
    <name type="scientific">Faecalibacterium wellingii</name>
    <dbReference type="NCBI Taxonomy" id="2929491"/>
    <lineage>
        <taxon>Bacteria</taxon>
        <taxon>Bacillati</taxon>
        <taxon>Bacillota</taxon>
        <taxon>Clostridia</taxon>
        <taxon>Eubacteriales</taxon>
        <taxon>Oscillospiraceae</taxon>
        <taxon>Faecalibacterium</taxon>
    </lineage>
</organism>
<keyword evidence="3" id="KW-0732">Signal</keyword>